<organism evidence="1 2">
    <name type="scientific">Burkholderia savannae</name>
    <dbReference type="NCBI Taxonomy" id="1637837"/>
    <lineage>
        <taxon>Bacteria</taxon>
        <taxon>Pseudomonadati</taxon>
        <taxon>Pseudomonadota</taxon>
        <taxon>Betaproteobacteria</taxon>
        <taxon>Burkholderiales</taxon>
        <taxon>Burkholderiaceae</taxon>
        <taxon>Burkholderia</taxon>
        <taxon>pseudomallei group</taxon>
    </lineage>
</organism>
<evidence type="ECO:0008006" key="3">
    <source>
        <dbReference type="Google" id="ProtNLM"/>
    </source>
</evidence>
<evidence type="ECO:0000313" key="2">
    <source>
        <dbReference type="Proteomes" id="UP000070255"/>
    </source>
</evidence>
<keyword evidence="2" id="KW-1185">Reference proteome</keyword>
<dbReference type="InterPro" id="IPR010261">
    <property type="entry name" value="Tir_chaperone"/>
</dbReference>
<reference evidence="1 2" key="1">
    <citation type="submission" date="2015-11" db="EMBL/GenBank/DDBJ databases">
        <authorList>
            <person name="Sahl J."/>
            <person name="Wagner D."/>
            <person name="Keim P."/>
        </authorList>
    </citation>
    <scope>NUCLEOTIDE SEQUENCE [LARGE SCALE GENOMIC DNA]</scope>
    <source>
        <strain evidence="1 2">BDU18</strain>
    </source>
</reference>
<sequence length="154" mass="17033">MTNALLGEFGARIGLSDLKFDATGVCQLRIDDLKLALYDNRALDCLTLLAELPMPTVDTLQREAWTRFVLARQFDALHEHVPTIGLNPQTDALVAMRHLSPANLTLERLTGAFAGLVEWLAAWSRESCAIEQQAFSASHDALRSTREYDALAHA</sequence>
<gene>
    <name evidence="1" type="ORF">WS72_30865</name>
</gene>
<dbReference type="Pfam" id="PF05932">
    <property type="entry name" value="CesT"/>
    <property type="match status" value="1"/>
</dbReference>
<dbReference type="Gene3D" id="3.30.1460.10">
    <property type="match status" value="1"/>
</dbReference>
<name>A0ABR5T7F3_9BURK</name>
<dbReference type="EMBL" id="LNJQ01000004">
    <property type="protein sequence ID" value="KWZ39158.1"/>
    <property type="molecule type" value="Genomic_DNA"/>
</dbReference>
<evidence type="ECO:0000313" key="1">
    <source>
        <dbReference type="EMBL" id="KWZ39158.1"/>
    </source>
</evidence>
<accession>A0ABR5T7F3</accession>
<dbReference type="RefSeq" id="WP_059579850.1">
    <property type="nucleotide sequence ID" value="NZ_CP013418.1"/>
</dbReference>
<proteinExistence type="predicted"/>
<dbReference type="CDD" id="cd17019">
    <property type="entry name" value="T3SC_IA_ShcA-like"/>
    <property type="match status" value="1"/>
</dbReference>
<protein>
    <recommendedName>
        <fullName evidence="3">Tir chaperone family protein CesT</fullName>
    </recommendedName>
</protein>
<dbReference type="SUPFAM" id="SSF69635">
    <property type="entry name" value="Type III secretory system chaperone-like"/>
    <property type="match status" value="1"/>
</dbReference>
<comment type="caution">
    <text evidence="1">The sequence shown here is derived from an EMBL/GenBank/DDBJ whole genome shotgun (WGS) entry which is preliminary data.</text>
</comment>
<dbReference type="Proteomes" id="UP000070255">
    <property type="component" value="Unassembled WGS sequence"/>
</dbReference>